<evidence type="ECO:0000313" key="4">
    <source>
        <dbReference type="Proteomes" id="UP000674179"/>
    </source>
</evidence>
<feature type="compositionally biased region" description="Acidic residues" evidence="1">
    <location>
        <begin position="136"/>
        <end position="151"/>
    </location>
</feature>
<protein>
    <recommendedName>
        <fullName evidence="5">Transmembrane protein</fullName>
    </recommendedName>
</protein>
<evidence type="ECO:0000313" key="3">
    <source>
        <dbReference type="EMBL" id="KAG5478198.1"/>
    </source>
</evidence>
<dbReference type="KEGG" id="lenr:94172118"/>
<feature type="compositionally biased region" description="Basic and acidic residues" evidence="1">
    <location>
        <begin position="124"/>
        <end position="135"/>
    </location>
</feature>
<name>A0A836HK96_LEIEN</name>
<feature type="region of interest" description="Disordered" evidence="1">
    <location>
        <begin position="124"/>
        <end position="159"/>
    </location>
</feature>
<proteinExistence type="predicted"/>
<sequence length="159" mass="17567">MLRLSRVAPFIVPSISSPESTHLLRREPKPSVTTSSELHAFVIEYDHRGAIPRFCRGPYRGDFFSTAAFSGSLVAGILTAGGVALFMLTFGYNIGKPVIDAHRELLWKNADAARGKRSLESLERAAAKENEKDDVTPVEEFGDNIELEQDEGQLHSHTK</sequence>
<keyword evidence="2" id="KW-1133">Transmembrane helix</keyword>
<dbReference type="RefSeq" id="XP_067692663.1">
    <property type="nucleotide sequence ID" value="XM_067836608.1"/>
</dbReference>
<comment type="caution">
    <text evidence="3">The sequence shown here is derived from an EMBL/GenBank/DDBJ whole genome shotgun (WGS) entry which is preliminary data.</text>
</comment>
<feature type="transmembrane region" description="Helical" evidence="2">
    <location>
        <begin position="67"/>
        <end position="88"/>
    </location>
</feature>
<gene>
    <name evidence="3" type="ORF">CUR178_04912</name>
</gene>
<dbReference type="EMBL" id="JAFHKP010000024">
    <property type="protein sequence ID" value="KAG5478198.1"/>
    <property type="molecule type" value="Genomic_DNA"/>
</dbReference>
<evidence type="ECO:0008006" key="5">
    <source>
        <dbReference type="Google" id="ProtNLM"/>
    </source>
</evidence>
<dbReference type="GeneID" id="94172118"/>
<evidence type="ECO:0000256" key="1">
    <source>
        <dbReference type="SAM" id="MobiDB-lite"/>
    </source>
</evidence>
<dbReference type="AlphaFoldDB" id="A0A836HK96"/>
<evidence type="ECO:0000256" key="2">
    <source>
        <dbReference type="SAM" id="Phobius"/>
    </source>
</evidence>
<reference evidence="3 4" key="1">
    <citation type="submission" date="2021-02" db="EMBL/GenBank/DDBJ databases">
        <title>Leishmania (Mundinia) enrietti genome sequencing and assembly.</title>
        <authorList>
            <person name="Almutairi H."/>
            <person name="Gatherer D."/>
        </authorList>
    </citation>
    <scope>NUCLEOTIDE SEQUENCE [LARGE SCALE GENOMIC DNA]</scope>
    <source>
        <strain evidence="3">CUR178</strain>
    </source>
</reference>
<dbReference type="Proteomes" id="UP000674179">
    <property type="component" value="Chromosome 24"/>
</dbReference>
<accession>A0A836HK96</accession>
<organism evidence="3 4">
    <name type="scientific">Leishmania enriettii</name>
    <dbReference type="NCBI Taxonomy" id="5663"/>
    <lineage>
        <taxon>Eukaryota</taxon>
        <taxon>Discoba</taxon>
        <taxon>Euglenozoa</taxon>
        <taxon>Kinetoplastea</taxon>
        <taxon>Metakinetoplastina</taxon>
        <taxon>Trypanosomatida</taxon>
        <taxon>Trypanosomatidae</taxon>
        <taxon>Leishmaniinae</taxon>
        <taxon>Leishmania</taxon>
    </lineage>
</organism>
<keyword evidence="2" id="KW-0812">Transmembrane</keyword>
<keyword evidence="4" id="KW-1185">Reference proteome</keyword>
<dbReference type="OrthoDB" id="264063at2759"/>
<keyword evidence="2" id="KW-0472">Membrane</keyword>